<sequence>MKSVDDLMDGMAMAVENAFLVLILFSKAYKDSPNTRSEAQYAYHMKKPLLFLRVQPAYRPDGWLGIMLGARIYLDFSGKYPFEKKFEELLLSVNKAAIREPERVDKGITKATVSTSTTSATDPTSTKDTDEAVCIWNPNLQTKPHRANAYYINTAYRNSCDQYVPHCLGVFETRCLLHFTVAIAVTVNTACLGLSRGQILSP</sequence>
<feature type="domain" description="TIR" evidence="1">
    <location>
        <begin position="5"/>
        <end position="90"/>
    </location>
</feature>
<accession>A0A8E0VKP6</accession>
<protein>
    <recommendedName>
        <fullName evidence="1">TIR domain-containing protein</fullName>
    </recommendedName>
</protein>
<dbReference type="OrthoDB" id="9978456at2759"/>
<dbReference type="GO" id="GO:0007165">
    <property type="term" value="P:signal transduction"/>
    <property type="evidence" value="ECO:0007669"/>
    <property type="project" value="InterPro"/>
</dbReference>
<reference evidence="2" key="1">
    <citation type="submission" date="2019-05" db="EMBL/GenBank/DDBJ databases">
        <title>Annotation for the trematode Fasciolopsis buski.</title>
        <authorList>
            <person name="Choi Y.-J."/>
        </authorList>
    </citation>
    <scope>NUCLEOTIDE SEQUENCE</scope>
    <source>
        <strain evidence="2">HT</strain>
        <tissue evidence="2">Whole worm</tissue>
    </source>
</reference>
<dbReference type="EMBL" id="LUCM01006557">
    <property type="protein sequence ID" value="KAA0191102.1"/>
    <property type="molecule type" value="Genomic_DNA"/>
</dbReference>
<evidence type="ECO:0000313" key="3">
    <source>
        <dbReference type="Proteomes" id="UP000728185"/>
    </source>
</evidence>
<dbReference type="InterPro" id="IPR035897">
    <property type="entry name" value="Toll_tir_struct_dom_sf"/>
</dbReference>
<dbReference type="PANTHER" id="PTHR46270">
    <property type="entry name" value="ARMADILLO-TYPE FOLD-RELATED"/>
    <property type="match status" value="1"/>
</dbReference>
<comment type="caution">
    <text evidence="2">The sequence shown here is derived from an EMBL/GenBank/DDBJ whole genome shotgun (WGS) entry which is preliminary data.</text>
</comment>
<dbReference type="SUPFAM" id="SSF52200">
    <property type="entry name" value="Toll/Interleukin receptor TIR domain"/>
    <property type="match status" value="1"/>
</dbReference>
<evidence type="ECO:0000313" key="2">
    <source>
        <dbReference type="EMBL" id="KAA0191102.1"/>
    </source>
</evidence>
<dbReference type="Pfam" id="PF13676">
    <property type="entry name" value="TIR_2"/>
    <property type="match status" value="1"/>
</dbReference>
<organism evidence="2 3">
    <name type="scientific">Fasciolopsis buskii</name>
    <dbReference type="NCBI Taxonomy" id="27845"/>
    <lineage>
        <taxon>Eukaryota</taxon>
        <taxon>Metazoa</taxon>
        <taxon>Spiralia</taxon>
        <taxon>Lophotrochozoa</taxon>
        <taxon>Platyhelminthes</taxon>
        <taxon>Trematoda</taxon>
        <taxon>Digenea</taxon>
        <taxon>Plagiorchiida</taxon>
        <taxon>Echinostomata</taxon>
        <taxon>Echinostomatoidea</taxon>
        <taxon>Fasciolidae</taxon>
        <taxon>Fasciolopsis</taxon>
    </lineage>
</organism>
<dbReference type="PANTHER" id="PTHR46270:SF2">
    <property type="entry name" value="TIR DOMAIN-CONTAINING PROTEIN"/>
    <property type="match status" value="1"/>
</dbReference>
<name>A0A8E0VKP6_9TREM</name>
<dbReference type="Proteomes" id="UP000728185">
    <property type="component" value="Unassembled WGS sequence"/>
</dbReference>
<evidence type="ECO:0000259" key="1">
    <source>
        <dbReference type="Pfam" id="PF13676"/>
    </source>
</evidence>
<keyword evidence="3" id="KW-1185">Reference proteome</keyword>
<dbReference type="InterPro" id="IPR000157">
    <property type="entry name" value="TIR_dom"/>
</dbReference>
<proteinExistence type="predicted"/>
<dbReference type="AlphaFoldDB" id="A0A8E0VKP6"/>
<gene>
    <name evidence="2" type="ORF">FBUS_11742</name>
</gene>